<reference evidence="1" key="1">
    <citation type="submission" date="2021-05" db="EMBL/GenBank/DDBJ databases">
        <authorList>
            <person name="Alioto T."/>
            <person name="Alioto T."/>
            <person name="Gomez Garrido J."/>
        </authorList>
    </citation>
    <scope>NUCLEOTIDE SEQUENCE</scope>
</reference>
<sequence length="103" mass="12412">MGSSFPRARKFKLKKKPNKKIFTLVLEVLKYLRPVSCNYLIIFTWQNLLYRLEYLNLHFEIYFLLRFSIQKVSLKTFVASRFQSSQWYVPFLLLTLSISSLSY</sequence>
<accession>A0A8D9F7U8</accession>
<protein>
    <submittedName>
        <fullName evidence="1">Uncharacterized protein</fullName>
    </submittedName>
</protein>
<dbReference type="AlphaFoldDB" id="A0A8D9F7U8"/>
<evidence type="ECO:0000313" key="1">
    <source>
        <dbReference type="EMBL" id="CAG6778500.1"/>
    </source>
</evidence>
<name>A0A8D9F7U8_9HEMI</name>
<dbReference type="EMBL" id="HBUF01609923">
    <property type="protein sequence ID" value="CAG6778500.1"/>
    <property type="molecule type" value="Transcribed_RNA"/>
</dbReference>
<proteinExistence type="predicted"/>
<organism evidence="1">
    <name type="scientific">Cacopsylla melanoneura</name>
    <dbReference type="NCBI Taxonomy" id="428564"/>
    <lineage>
        <taxon>Eukaryota</taxon>
        <taxon>Metazoa</taxon>
        <taxon>Ecdysozoa</taxon>
        <taxon>Arthropoda</taxon>
        <taxon>Hexapoda</taxon>
        <taxon>Insecta</taxon>
        <taxon>Pterygota</taxon>
        <taxon>Neoptera</taxon>
        <taxon>Paraneoptera</taxon>
        <taxon>Hemiptera</taxon>
        <taxon>Sternorrhyncha</taxon>
        <taxon>Psylloidea</taxon>
        <taxon>Psyllidae</taxon>
        <taxon>Psyllinae</taxon>
        <taxon>Cacopsylla</taxon>
    </lineage>
</organism>